<dbReference type="EMBL" id="LR862140">
    <property type="protein sequence ID" value="CAD1820293.1"/>
    <property type="molecule type" value="Genomic_DNA"/>
</dbReference>
<accession>A0A6V7NNY2</accession>
<name>A0A6V7NNY2_ANACO</name>
<gene>
    <name evidence="1" type="ORF">CB5_LOCUS3504</name>
</gene>
<dbReference type="AlphaFoldDB" id="A0A6V7NNY2"/>
<proteinExistence type="predicted"/>
<sequence>MQGREREGFISSLLSFSLSFGRTKEAREGRRRGADFAVDVAPQSRSNLRLLPLHREEAGRAWIFAVLDVAPVLVAVEVGWAPLGLTVGPVRRFGVGLCRGHSLFELDRDTLHTRLGSSHECHSGGGRGAFALVSLRLVGLAIHGLVSVEVAIQSQLSRDGCVHSPRDGATGFGYCAFRGSGSRQGRREVEPYPTDRARGTPLLQVVAILEFMYIVV</sequence>
<reference evidence="1" key="1">
    <citation type="submission" date="2020-07" db="EMBL/GenBank/DDBJ databases">
        <authorList>
            <person name="Lin J."/>
        </authorList>
    </citation>
    <scope>NUCLEOTIDE SEQUENCE</scope>
</reference>
<protein>
    <submittedName>
        <fullName evidence="1">Uncharacterized protein</fullName>
    </submittedName>
</protein>
<evidence type="ECO:0000313" key="1">
    <source>
        <dbReference type="EMBL" id="CAD1820293.1"/>
    </source>
</evidence>
<organism evidence="1">
    <name type="scientific">Ananas comosus var. bracteatus</name>
    <name type="common">red pineapple</name>
    <dbReference type="NCBI Taxonomy" id="296719"/>
    <lineage>
        <taxon>Eukaryota</taxon>
        <taxon>Viridiplantae</taxon>
        <taxon>Streptophyta</taxon>
        <taxon>Embryophyta</taxon>
        <taxon>Tracheophyta</taxon>
        <taxon>Spermatophyta</taxon>
        <taxon>Magnoliopsida</taxon>
        <taxon>Liliopsida</taxon>
        <taxon>Poales</taxon>
        <taxon>Bromeliaceae</taxon>
        <taxon>Bromelioideae</taxon>
        <taxon>Ananas</taxon>
    </lineage>
</organism>